<keyword evidence="5 8" id="KW-1133">Transmembrane helix</keyword>
<evidence type="ECO:0000256" key="3">
    <source>
        <dbReference type="ARBA" id="ARBA00022692"/>
    </source>
</evidence>
<evidence type="ECO:0000256" key="1">
    <source>
        <dbReference type="ARBA" id="ARBA00004141"/>
    </source>
</evidence>
<feature type="transmembrane region" description="Helical" evidence="8">
    <location>
        <begin position="154"/>
        <end position="173"/>
    </location>
</feature>
<feature type="transmembrane region" description="Helical" evidence="8">
    <location>
        <begin position="48"/>
        <end position="67"/>
    </location>
</feature>
<reference evidence="10 11" key="1">
    <citation type="journal article" date="2018" name="Mol. Ecol.">
        <title>The obligate alkalophilic soda-lake fungus Sodiomyces alkalinus has shifted to a protein diet.</title>
        <authorList>
            <person name="Grum-Grzhimaylo A.A."/>
            <person name="Falkoski D.L."/>
            <person name="van den Heuvel J."/>
            <person name="Valero-Jimenez C.A."/>
            <person name="Min B."/>
            <person name="Choi I.G."/>
            <person name="Lipzen A."/>
            <person name="Daum C.G."/>
            <person name="Aanen D.K."/>
            <person name="Tsang A."/>
            <person name="Henrissat B."/>
            <person name="Bilanenko E.N."/>
            <person name="de Vries R.P."/>
            <person name="van Kan J.A.L."/>
            <person name="Grigoriev I.V."/>
            <person name="Debets A.J.M."/>
        </authorList>
    </citation>
    <scope>NUCLEOTIDE SEQUENCE [LARGE SCALE GENOMIC DNA]</scope>
    <source>
        <strain evidence="10 11">F11</strain>
    </source>
</reference>
<comment type="subcellular location">
    <subcellularLocation>
        <location evidence="1">Membrane</location>
        <topology evidence="1">Multi-pass membrane protein</topology>
    </subcellularLocation>
</comment>
<keyword evidence="6 8" id="KW-0472">Membrane</keyword>
<organism evidence="10 11">
    <name type="scientific">Sodiomyces alkalinus (strain CBS 110278 / VKM F-3762 / F11)</name>
    <name type="common">Alkaliphilic filamentous fungus</name>
    <dbReference type="NCBI Taxonomy" id="1314773"/>
    <lineage>
        <taxon>Eukaryota</taxon>
        <taxon>Fungi</taxon>
        <taxon>Dikarya</taxon>
        <taxon>Ascomycota</taxon>
        <taxon>Pezizomycotina</taxon>
        <taxon>Sordariomycetes</taxon>
        <taxon>Hypocreomycetidae</taxon>
        <taxon>Glomerellales</taxon>
        <taxon>Plectosphaerellaceae</taxon>
        <taxon>Sodiomyces</taxon>
    </lineage>
</organism>
<dbReference type="PANTHER" id="PTHR43341:SF4">
    <property type="entry name" value="ARGININE PERMEASE CAN1-RELATED"/>
    <property type="match status" value="1"/>
</dbReference>
<evidence type="ECO:0000259" key="9">
    <source>
        <dbReference type="Pfam" id="PF00324"/>
    </source>
</evidence>
<feature type="transmembrane region" description="Helical" evidence="8">
    <location>
        <begin position="373"/>
        <end position="390"/>
    </location>
</feature>
<dbReference type="GO" id="GO:0015171">
    <property type="term" value="F:amino acid transmembrane transporter activity"/>
    <property type="evidence" value="ECO:0007669"/>
    <property type="project" value="TreeGrafter"/>
</dbReference>
<dbReference type="InterPro" id="IPR004840">
    <property type="entry name" value="Amino_acid_permease_CS"/>
</dbReference>
<feature type="domain" description="Amino acid permease/ SLC12A" evidence="9">
    <location>
        <begin position="45"/>
        <end position="501"/>
    </location>
</feature>
<feature type="transmembrane region" description="Helical" evidence="8">
    <location>
        <begin position="476"/>
        <end position="497"/>
    </location>
</feature>
<dbReference type="Gene3D" id="1.20.1740.10">
    <property type="entry name" value="Amino acid/polyamine transporter I"/>
    <property type="match status" value="1"/>
</dbReference>
<dbReference type="Proteomes" id="UP000272025">
    <property type="component" value="Unassembled WGS sequence"/>
</dbReference>
<dbReference type="FunFam" id="1.20.1740.10:FF:000006">
    <property type="entry name" value="General amino acid permease"/>
    <property type="match status" value="1"/>
</dbReference>
<feature type="region of interest" description="Disordered" evidence="7">
    <location>
        <begin position="1"/>
        <end position="25"/>
    </location>
</feature>
<dbReference type="RefSeq" id="XP_028465562.1">
    <property type="nucleotide sequence ID" value="XM_028612916.1"/>
</dbReference>
<feature type="transmembrane region" description="Helical" evidence="8">
    <location>
        <begin position="275"/>
        <end position="294"/>
    </location>
</feature>
<feature type="transmembrane region" description="Helical" evidence="8">
    <location>
        <begin position="448"/>
        <end position="470"/>
    </location>
</feature>
<keyword evidence="11" id="KW-1185">Reference proteome</keyword>
<evidence type="ECO:0000256" key="2">
    <source>
        <dbReference type="ARBA" id="ARBA00022448"/>
    </source>
</evidence>
<evidence type="ECO:0000256" key="6">
    <source>
        <dbReference type="ARBA" id="ARBA00023136"/>
    </source>
</evidence>
<dbReference type="AlphaFoldDB" id="A0A3N2PTV1"/>
<dbReference type="OrthoDB" id="3900342at2759"/>
<keyword evidence="4" id="KW-0029">Amino-acid transport</keyword>
<feature type="transmembrane region" description="Helical" evidence="8">
    <location>
        <begin position="127"/>
        <end position="148"/>
    </location>
</feature>
<gene>
    <name evidence="10" type="ORF">SODALDRAFT_340138</name>
</gene>
<dbReference type="EMBL" id="ML119056">
    <property type="protein sequence ID" value="ROT37756.1"/>
    <property type="molecule type" value="Genomic_DNA"/>
</dbReference>
<evidence type="ECO:0000256" key="4">
    <source>
        <dbReference type="ARBA" id="ARBA00022970"/>
    </source>
</evidence>
<protein>
    <submittedName>
        <fullName evidence="10">Arginine permease</fullName>
    </submittedName>
</protein>
<dbReference type="PANTHER" id="PTHR43341">
    <property type="entry name" value="AMINO ACID PERMEASE"/>
    <property type="match status" value="1"/>
</dbReference>
<proteinExistence type="predicted"/>
<evidence type="ECO:0000313" key="10">
    <source>
        <dbReference type="EMBL" id="ROT37756.1"/>
    </source>
</evidence>
<dbReference type="GeneID" id="39581394"/>
<name>A0A3N2PTV1_SODAK</name>
<feature type="transmembrane region" description="Helical" evidence="8">
    <location>
        <begin position="235"/>
        <end position="254"/>
    </location>
</feature>
<dbReference type="InterPro" id="IPR050524">
    <property type="entry name" value="APC_YAT"/>
</dbReference>
<feature type="transmembrane region" description="Helical" evidence="8">
    <location>
        <begin position="402"/>
        <end position="427"/>
    </location>
</feature>
<dbReference type="InterPro" id="IPR004841">
    <property type="entry name" value="AA-permease/SLC12A_dom"/>
</dbReference>
<keyword evidence="3 8" id="KW-0812">Transmembrane</keyword>
<evidence type="ECO:0000256" key="8">
    <source>
        <dbReference type="SAM" id="Phobius"/>
    </source>
</evidence>
<feature type="transmembrane region" description="Helical" evidence="8">
    <location>
        <begin position="185"/>
        <end position="205"/>
    </location>
</feature>
<evidence type="ECO:0000256" key="7">
    <source>
        <dbReference type="SAM" id="MobiDB-lite"/>
    </source>
</evidence>
<dbReference type="GO" id="GO:0016020">
    <property type="term" value="C:membrane"/>
    <property type="evidence" value="ECO:0007669"/>
    <property type="project" value="UniProtKB-SubCell"/>
</dbReference>
<dbReference type="PROSITE" id="PS00218">
    <property type="entry name" value="AMINO_ACID_PERMEASE_1"/>
    <property type="match status" value="1"/>
</dbReference>
<evidence type="ECO:0000256" key="5">
    <source>
        <dbReference type="ARBA" id="ARBA00022989"/>
    </source>
</evidence>
<accession>A0A3N2PTV1</accession>
<dbReference type="PIRSF" id="PIRSF006060">
    <property type="entry name" value="AA_transporter"/>
    <property type="match status" value="1"/>
</dbReference>
<dbReference type="STRING" id="1314773.A0A3N2PTV1"/>
<dbReference type="Pfam" id="PF00324">
    <property type="entry name" value="AA_permease"/>
    <property type="match status" value="1"/>
</dbReference>
<evidence type="ECO:0000313" key="11">
    <source>
        <dbReference type="Proteomes" id="UP000272025"/>
    </source>
</evidence>
<keyword evidence="2" id="KW-0813">Transport</keyword>
<sequence>MFSEKTPRASSVERSGPPSLGEPNLKADLEVADDAGLQRHLRARHLQFIAIGGTVGTGLFLGTSSALSEAGPVGALIAFIFIGTVVYSVMTSLGEMATYIPVAGSFTAYATRFAHPSFGFAMGWTYWFSWSVTYALELVAAGLIIQYWDSGLNVGIFIAVFWVVFTALNFLPVRWFGEIEMWFSMIKVVTIVGWLIFAVCINAGVGDEGYLGFKYWESPGPFVEHIVPGSVGKFVGFWATLVIAGFSFQGAELVGIGAGEAHDPRRSVPRAIRNTFWGIFVLFVATVFFIGTLVPSNDPALLNESKNANASPLVIAAKRAGVDILPDIINAVLLTAVLSAANSNVYSGSRVLIALAEGGVAPKFLTKTNSHGTPYYAVGITASIGLLAFLNLSADGGKVFDWLLNIIAVAGFVTWSGICVCHLRFMAALRAQGIDRSTLPYTAPLQPYLAWYGLFFTFLILLTNGFTVFIDWDTSSFFASYVSLVLFVVLFVGHKLITKSHHVRLVDVDLVKGRIEL</sequence>